<evidence type="ECO:0000313" key="1">
    <source>
        <dbReference type="EMBL" id="CAD8087052.1"/>
    </source>
</evidence>
<evidence type="ECO:0000313" key="2">
    <source>
        <dbReference type="Proteomes" id="UP000688137"/>
    </source>
</evidence>
<dbReference type="OMA" id="QWIEISY"/>
<organism evidence="1 2">
    <name type="scientific">Paramecium primaurelia</name>
    <dbReference type="NCBI Taxonomy" id="5886"/>
    <lineage>
        <taxon>Eukaryota</taxon>
        <taxon>Sar</taxon>
        <taxon>Alveolata</taxon>
        <taxon>Ciliophora</taxon>
        <taxon>Intramacronucleata</taxon>
        <taxon>Oligohymenophorea</taxon>
        <taxon>Peniculida</taxon>
        <taxon>Parameciidae</taxon>
        <taxon>Paramecium</taxon>
    </lineage>
</organism>
<dbReference type="AlphaFoldDB" id="A0A8S1N4U0"/>
<protein>
    <recommendedName>
        <fullName evidence="3">MORN repeat protein</fullName>
    </recommendedName>
</protein>
<keyword evidence="2" id="KW-1185">Reference proteome</keyword>
<reference evidence="1" key="1">
    <citation type="submission" date="2021-01" db="EMBL/GenBank/DDBJ databases">
        <authorList>
            <consortium name="Genoscope - CEA"/>
            <person name="William W."/>
        </authorList>
    </citation>
    <scope>NUCLEOTIDE SEQUENCE</scope>
</reference>
<evidence type="ECO:0008006" key="3">
    <source>
        <dbReference type="Google" id="ProtNLM"/>
    </source>
</evidence>
<name>A0A8S1N4U0_PARPR</name>
<sequence>MCISGGGLYDETGNELKLGNWVETTNNFKLNSQVIFSGEYKNGKKVGRWDFKYKKDNKPFFKIGGGSYDDSGDEIKLGNWVEIMGNFRDYSQVTYRGEYKNGKKVGIWKEMKRDNLSIKEEFIIVQEIKYDN</sequence>
<proteinExistence type="predicted"/>
<gene>
    <name evidence="1" type="ORF">PPRIM_AZ9-3.1.T0770231</name>
</gene>
<dbReference type="PANTHER" id="PTHR33706">
    <property type="entry name" value="MORN VARIANT REPEAT PROTEIN"/>
    <property type="match status" value="1"/>
</dbReference>
<dbReference type="Proteomes" id="UP000688137">
    <property type="component" value="Unassembled WGS sequence"/>
</dbReference>
<comment type="caution">
    <text evidence="1">The sequence shown here is derived from an EMBL/GenBank/DDBJ whole genome shotgun (WGS) entry which is preliminary data.</text>
</comment>
<dbReference type="EMBL" id="CAJJDM010000080">
    <property type="protein sequence ID" value="CAD8087052.1"/>
    <property type="molecule type" value="Genomic_DNA"/>
</dbReference>
<dbReference type="PANTHER" id="PTHR33706:SF1">
    <property type="entry name" value="TPR REPEAT PROTEIN"/>
    <property type="match status" value="1"/>
</dbReference>
<accession>A0A8S1N4U0</accession>